<dbReference type="RefSeq" id="XP_031869633.1">
    <property type="nucleotide sequence ID" value="XM_032013033.1"/>
</dbReference>
<feature type="transmembrane region" description="Helical" evidence="1">
    <location>
        <begin position="178"/>
        <end position="201"/>
    </location>
</feature>
<keyword evidence="1" id="KW-0812">Transmembrane</keyword>
<feature type="transmembrane region" description="Helical" evidence="1">
    <location>
        <begin position="98"/>
        <end position="126"/>
    </location>
</feature>
<feature type="transmembrane region" description="Helical" evidence="1">
    <location>
        <begin position="72"/>
        <end position="92"/>
    </location>
</feature>
<feature type="transmembrane region" description="Helical" evidence="1">
    <location>
        <begin position="30"/>
        <end position="51"/>
    </location>
</feature>
<feature type="transmembrane region" description="Helical" evidence="1">
    <location>
        <begin position="138"/>
        <end position="158"/>
    </location>
</feature>
<dbReference type="AlphaFoldDB" id="A0A370TN77"/>
<sequence>MSLCRNRPEGFGPHSTLSSPLPTACFADTIIIPLPVWLALILFPVLYVLSIHHRSQNFDPSTSHLRIVPPRNWLFTTLTAIYYVLIVCNILMETLEIVRLALIHFGIALLPFTYVGLLLGGSLHLTGGLHGRVRGWQAVNTGVLWLGGLAVNAVKAAGLSKEGIDTRKGSKYPLSDQVVDVAVIAGIYAVLGILEMALGFWGELRTARAERARLGSLRSGMSPPMEWNGSFK</sequence>
<keyword evidence="1" id="KW-1133">Transmembrane helix</keyword>
<keyword evidence="1" id="KW-0472">Membrane</keyword>
<comment type="caution">
    <text evidence="2">The sequence shown here is derived from an EMBL/GenBank/DDBJ whole genome shotgun (WGS) entry which is preliminary data.</text>
</comment>
<dbReference type="OrthoDB" id="5399848at2759"/>
<name>A0A370TN77_9HELO</name>
<organism evidence="2 3">
    <name type="scientific">Venustampulla echinocandica</name>
    <dbReference type="NCBI Taxonomy" id="2656787"/>
    <lineage>
        <taxon>Eukaryota</taxon>
        <taxon>Fungi</taxon>
        <taxon>Dikarya</taxon>
        <taxon>Ascomycota</taxon>
        <taxon>Pezizomycotina</taxon>
        <taxon>Leotiomycetes</taxon>
        <taxon>Helotiales</taxon>
        <taxon>Pleuroascaceae</taxon>
        <taxon>Venustampulla</taxon>
    </lineage>
</organism>
<dbReference type="Proteomes" id="UP000254866">
    <property type="component" value="Unassembled WGS sequence"/>
</dbReference>
<protein>
    <submittedName>
        <fullName evidence="2">Uncharacterized protein</fullName>
    </submittedName>
</protein>
<evidence type="ECO:0000313" key="3">
    <source>
        <dbReference type="Proteomes" id="UP000254866"/>
    </source>
</evidence>
<dbReference type="EMBL" id="NPIC01000003">
    <property type="protein sequence ID" value="RDL36977.1"/>
    <property type="molecule type" value="Genomic_DNA"/>
</dbReference>
<accession>A0A370TN77</accession>
<gene>
    <name evidence="2" type="ORF">BP5553_04410</name>
</gene>
<reference evidence="2 3" key="1">
    <citation type="journal article" date="2018" name="IMA Fungus">
        <title>IMA Genome-F 9: Draft genome sequence of Annulohypoxylon stygium, Aspergillus mulundensis, Berkeleyomyces basicola (syn. Thielaviopsis basicola), Ceratocystis smalleyi, two Cercospora beticola strains, Coleophoma cylindrospora, Fusarium fracticaudum, Phialophora cf. hyalina, and Morchella septimelata.</title>
        <authorList>
            <person name="Wingfield B.D."/>
            <person name="Bills G.F."/>
            <person name="Dong Y."/>
            <person name="Huang W."/>
            <person name="Nel W.J."/>
            <person name="Swalarsk-Parry B.S."/>
            <person name="Vaghefi N."/>
            <person name="Wilken P.M."/>
            <person name="An Z."/>
            <person name="de Beer Z.W."/>
            <person name="De Vos L."/>
            <person name="Chen L."/>
            <person name="Duong T.A."/>
            <person name="Gao Y."/>
            <person name="Hammerbacher A."/>
            <person name="Kikkert J.R."/>
            <person name="Li Y."/>
            <person name="Li H."/>
            <person name="Li K."/>
            <person name="Li Q."/>
            <person name="Liu X."/>
            <person name="Ma X."/>
            <person name="Naidoo K."/>
            <person name="Pethybridge S.J."/>
            <person name="Sun J."/>
            <person name="Steenkamp E.T."/>
            <person name="van der Nest M.A."/>
            <person name="van Wyk S."/>
            <person name="Wingfield M.J."/>
            <person name="Xiong C."/>
            <person name="Yue Q."/>
            <person name="Zhang X."/>
        </authorList>
    </citation>
    <scope>NUCLEOTIDE SEQUENCE [LARGE SCALE GENOMIC DNA]</scope>
    <source>
        <strain evidence="2 3">BP 5553</strain>
    </source>
</reference>
<evidence type="ECO:0000313" key="2">
    <source>
        <dbReference type="EMBL" id="RDL36977.1"/>
    </source>
</evidence>
<dbReference type="GeneID" id="43597259"/>
<proteinExistence type="predicted"/>
<evidence type="ECO:0000256" key="1">
    <source>
        <dbReference type="SAM" id="Phobius"/>
    </source>
</evidence>
<keyword evidence="3" id="KW-1185">Reference proteome</keyword>